<comment type="caution">
    <text evidence="1">The sequence shown here is derived from an EMBL/GenBank/DDBJ whole genome shotgun (WGS) entry which is preliminary data.</text>
</comment>
<dbReference type="Proteomes" id="UP000659223">
    <property type="component" value="Unassembled WGS sequence"/>
</dbReference>
<organism evidence="1 2">
    <name type="scientific">Streptomyces hiroshimensis</name>
    <dbReference type="NCBI Taxonomy" id="66424"/>
    <lineage>
        <taxon>Bacteria</taxon>
        <taxon>Bacillati</taxon>
        <taxon>Actinomycetota</taxon>
        <taxon>Actinomycetes</taxon>
        <taxon>Kitasatosporales</taxon>
        <taxon>Streptomycetaceae</taxon>
        <taxon>Streptomyces</taxon>
    </lineage>
</organism>
<dbReference type="EMBL" id="BMUT01000002">
    <property type="protein sequence ID" value="GGX68648.1"/>
    <property type="molecule type" value="Genomic_DNA"/>
</dbReference>
<accession>A0ABQ2Y6P0</accession>
<evidence type="ECO:0000313" key="2">
    <source>
        <dbReference type="Proteomes" id="UP000659223"/>
    </source>
</evidence>
<evidence type="ECO:0000313" key="1">
    <source>
        <dbReference type="EMBL" id="GGX68648.1"/>
    </source>
</evidence>
<reference evidence="2" key="1">
    <citation type="journal article" date="2019" name="Int. J. Syst. Evol. Microbiol.">
        <title>The Global Catalogue of Microorganisms (GCM) 10K type strain sequencing project: providing services to taxonomists for standard genome sequencing and annotation.</title>
        <authorList>
            <consortium name="The Broad Institute Genomics Platform"/>
            <consortium name="The Broad Institute Genome Sequencing Center for Infectious Disease"/>
            <person name="Wu L."/>
            <person name="Ma J."/>
        </authorList>
    </citation>
    <scope>NUCLEOTIDE SEQUENCE [LARGE SCALE GENOMIC DNA]</scope>
    <source>
        <strain evidence="2">JCM 4586</strain>
    </source>
</reference>
<dbReference type="RefSeq" id="WP_190020531.1">
    <property type="nucleotide sequence ID" value="NZ_BMUT01000002.1"/>
</dbReference>
<sequence>MTVDELKGVVREVLKQNHDEVSRRGARGIYQIEGEVNGMKYKLGMNRGRVGQLYPLEG</sequence>
<protein>
    <submittedName>
        <fullName evidence="1">Uncharacterized protein</fullName>
    </submittedName>
</protein>
<name>A0ABQ2Y6P0_9ACTN</name>
<proteinExistence type="predicted"/>
<gene>
    <name evidence="1" type="ORF">GCM10010324_11800</name>
</gene>
<keyword evidence="2" id="KW-1185">Reference proteome</keyword>